<evidence type="ECO:0000313" key="4">
    <source>
        <dbReference type="Proteomes" id="UP000520156"/>
    </source>
</evidence>
<dbReference type="AlphaFoldDB" id="A0A7X1F6S7"/>
<dbReference type="Gene3D" id="3.50.30.30">
    <property type="match status" value="1"/>
</dbReference>
<reference evidence="3 4" key="1">
    <citation type="submission" date="2020-08" db="EMBL/GenBank/DDBJ databases">
        <title>The genome sequence of Novosphingobium flavum 4Y4.</title>
        <authorList>
            <person name="Liu Y."/>
        </authorList>
    </citation>
    <scope>NUCLEOTIDE SEQUENCE [LARGE SCALE GENOMIC DNA]</scope>
    <source>
        <strain evidence="3 4">4Y4</strain>
    </source>
</reference>
<feature type="domain" description="PA" evidence="1">
    <location>
        <begin position="112"/>
        <end position="180"/>
    </location>
</feature>
<dbReference type="SUPFAM" id="SSF52025">
    <property type="entry name" value="PA domain"/>
    <property type="match status" value="1"/>
</dbReference>
<evidence type="ECO:0000313" key="3">
    <source>
        <dbReference type="EMBL" id="MBC2651309.1"/>
    </source>
</evidence>
<dbReference type="PANTHER" id="PTHR12147:SF26">
    <property type="entry name" value="PEPTIDASE M28 DOMAIN-CONTAINING PROTEIN"/>
    <property type="match status" value="1"/>
</dbReference>
<gene>
    <name evidence="3" type="ORF">H7F49_06305</name>
</gene>
<dbReference type="Pfam" id="PF04389">
    <property type="entry name" value="Peptidase_M28"/>
    <property type="match status" value="1"/>
</dbReference>
<keyword evidence="4" id="KW-1185">Reference proteome</keyword>
<protein>
    <submittedName>
        <fullName evidence="3">M28 family peptidase</fullName>
    </submittedName>
</protein>
<dbReference type="EMBL" id="JACLAU010000006">
    <property type="protein sequence ID" value="MBC2651309.1"/>
    <property type="molecule type" value="Genomic_DNA"/>
</dbReference>
<dbReference type="Pfam" id="PF02225">
    <property type="entry name" value="PA"/>
    <property type="match status" value="1"/>
</dbReference>
<dbReference type="InterPro" id="IPR046450">
    <property type="entry name" value="PA_dom_sf"/>
</dbReference>
<dbReference type="GO" id="GO:0008235">
    <property type="term" value="F:metalloexopeptidase activity"/>
    <property type="evidence" value="ECO:0007669"/>
    <property type="project" value="InterPro"/>
</dbReference>
<evidence type="ECO:0000259" key="1">
    <source>
        <dbReference type="Pfam" id="PF02225"/>
    </source>
</evidence>
<feature type="domain" description="Peptidase M28" evidence="2">
    <location>
        <begin position="279"/>
        <end position="495"/>
    </location>
</feature>
<dbReference type="InterPro" id="IPR007484">
    <property type="entry name" value="Peptidase_M28"/>
</dbReference>
<sequence length="532" mass="56074">MPLDPRFSPDRFKADVAFLADDLLEGRDIGSRGHEIAARFVAQRFAALGLQPMGDAGPDGTRGWLQRITFQKTSYTKDPAGLEITGAKGKLAFEHGKQVLVSASANDRALDVSAPLVFVGYGIDDARVGINDYAKLDVKGKIVVVLSGFPVGMPSEVGANLSATKAQMAERHGAIGVITLGTNASLKVRPWERSIRTALTPRYAWVGTDGRANEAAPGVRLAAAVNDEAAAALLAGAPRTLAQIRAEADKPGGRPKGFPLKTSVRGFVSSTAERITSPNVVALLPGADAALKSEYVVLSAHLDHLGTGAPKPGEAATADRIFNGAMDNAAGVATTLAVARAMANEPAPRRSVLFVVTTGEERGLLGADYFANHPPVPAAGIVGNVDLDMPVLLYPFTDLVAFGADHSTLGPIVAAAVKPMQVGLSPDPMPAETLFVRSDHYRFVRKGVPAVFLATGFANGGEQAFGTFLAKDYHQPTDDLNLAWNWRAGARFAEANYRITVGLANGDKAPQWYAGDYFGETFAPQATKAPRP</sequence>
<proteinExistence type="predicted"/>
<accession>A0A7X1F6S7</accession>
<dbReference type="Proteomes" id="UP000520156">
    <property type="component" value="Unassembled WGS sequence"/>
</dbReference>
<dbReference type="GO" id="GO:0006508">
    <property type="term" value="P:proteolysis"/>
    <property type="evidence" value="ECO:0007669"/>
    <property type="project" value="InterPro"/>
</dbReference>
<organism evidence="3 4">
    <name type="scientific">Novosphingobium aerophilum</name>
    <dbReference type="NCBI Taxonomy" id="2839843"/>
    <lineage>
        <taxon>Bacteria</taxon>
        <taxon>Pseudomonadati</taxon>
        <taxon>Pseudomonadota</taxon>
        <taxon>Alphaproteobacteria</taxon>
        <taxon>Sphingomonadales</taxon>
        <taxon>Sphingomonadaceae</taxon>
        <taxon>Novosphingobium</taxon>
    </lineage>
</organism>
<dbReference type="PANTHER" id="PTHR12147">
    <property type="entry name" value="METALLOPEPTIDASE M28 FAMILY MEMBER"/>
    <property type="match status" value="1"/>
</dbReference>
<dbReference type="CDD" id="cd04820">
    <property type="entry name" value="PA_M28_1_1"/>
    <property type="match status" value="1"/>
</dbReference>
<dbReference type="InterPro" id="IPR045175">
    <property type="entry name" value="M28_fam"/>
</dbReference>
<dbReference type="Gene3D" id="3.40.630.10">
    <property type="entry name" value="Zn peptidases"/>
    <property type="match status" value="1"/>
</dbReference>
<dbReference type="SUPFAM" id="SSF53187">
    <property type="entry name" value="Zn-dependent exopeptidases"/>
    <property type="match status" value="1"/>
</dbReference>
<dbReference type="InterPro" id="IPR003137">
    <property type="entry name" value="PA_domain"/>
</dbReference>
<evidence type="ECO:0000259" key="2">
    <source>
        <dbReference type="Pfam" id="PF04389"/>
    </source>
</evidence>
<comment type="caution">
    <text evidence="3">The sequence shown here is derived from an EMBL/GenBank/DDBJ whole genome shotgun (WGS) entry which is preliminary data.</text>
</comment>
<name>A0A7X1F6S7_9SPHN</name>